<gene>
    <name evidence="11" type="ORF">OKA104_LOCUS7028</name>
    <name evidence="10" type="ORF">VCS650_LOCUS7786</name>
</gene>
<dbReference type="Proteomes" id="UP000663881">
    <property type="component" value="Unassembled WGS sequence"/>
</dbReference>
<dbReference type="CDD" id="cd00637">
    <property type="entry name" value="7tm_classA_rhodopsin-like"/>
    <property type="match status" value="1"/>
</dbReference>
<comment type="caution">
    <text evidence="10">The sequence shown here is derived from an EMBL/GenBank/DDBJ whole genome shotgun (WGS) entry which is preliminary data.</text>
</comment>
<accession>A0A813X8K1</accession>
<dbReference type="InterPro" id="IPR017452">
    <property type="entry name" value="GPCR_Rhodpsn_7TM"/>
</dbReference>
<feature type="transmembrane region" description="Helical" evidence="8">
    <location>
        <begin position="231"/>
        <end position="251"/>
    </location>
</feature>
<dbReference type="OrthoDB" id="10013967at2759"/>
<feature type="transmembrane region" description="Helical" evidence="8">
    <location>
        <begin position="163"/>
        <end position="189"/>
    </location>
</feature>
<feature type="domain" description="G-protein coupled receptors family 1 profile" evidence="9">
    <location>
        <begin position="24"/>
        <end position="252"/>
    </location>
</feature>
<evidence type="ECO:0000256" key="3">
    <source>
        <dbReference type="ARBA" id="ARBA00022989"/>
    </source>
</evidence>
<evidence type="ECO:0000313" key="10">
    <source>
        <dbReference type="EMBL" id="CAF0872244.1"/>
    </source>
</evidence>
<dbReference type="EMBL" id="CAJNON010000050">
    <property type="protein sequence ID" value="CAF0872244.1"/>
    <property type="molecule type" value="Genomic_DNA"/>
</dbReference>
<keyword evidence="4" id="KW-0297">G-protein coupled receptor</keyword>
<dbReference type="SUPFAM" id="SSF81321">
    <property type="entry name" value="Family A G protein-coupled receptor-like"/>
    <property type="match status" value="1"/>
</dbReference>
<dbReference type="PANTHER" id="PTHR24240">
    <property type="entry name" value="OPSIN"/>
    <property type="match status" value="1"/>
</dbReference>
<keyword evidence="2 8" id="KW-0812">Transmembrane</keyword>
<protein>
    <recommendedName>
        <fullName evidence="9">G-protein coupled receptors family 1 profile domain-containing protein</fullName>
    </recommendedName>
</protein>
<evidence type="ECO:0000313" key="12">
    <source>
        <dbReference type="Proteomes" id="UP000663891"/>
    </source>
</evidence>
<evidence type="ECO:0000256" key="6">
    <source>
        <dbReference type="ARBA" id="ARBA00023170"/>
    </source>
</evidence>
<dbReference type="AlphaFoldDB" id="A0A813X8K1"/>
<keyword evidence="5 8" id="KW-0472">Membrane</keyword>
<name>A0A813X8K1_9BILA</name>
<feature type="transmembrane region" description="Helical" evidence="8">
    <location>
        <begin position="45"/>
        <end position="68"/>
    </location>
</feature>
<dbReference type="EMBL" id="CAJOAY010000265">
    <property type="protein sequence ID" value="CAF3609165.1"/>
    <property type="molecule type" value="Genomic_DNA"/>
</dbReference>
<organism evidence="10 12">
    <name type="scientific">Adineta steineri</name>
    <dbReference type="NCBI Taxonomy" id="433720"/>
    <lineage>
        <taxon>Eukaryota</taxon>
        <taxon>Metazoa</taxon>
        <taxon>Spiralia</taxon>
        <taxon>Gnathifera</taxon>
        <taxon>Rotifera</taxon>
        <taxon>Eurotatoria</taxon>
        <taxon>Bdelloidea</taxon>
        <taxon>Adinetida</taxon>
        <taxon>Adinetidae</taxon>
        <taxon>Adineta</taxon>
    </lineage>
</organism>
<evidence type="ECO:0000256" key="8">
    <source>
        <dbReference type="SAM" id="Phobius"/>
    </source>
</evidence>
<feature type="transmembrane region" description="Helical" evidence="8">
    <location>
        <begin position="88"/>
        <end position="112"/>
    </location>
</feature>
<sequence>MLSDLFFIVNYWATIASAIIGIFLCLLIIVTIVTHRQCRTITNALTCNTCVAITLYFTFRIVTSIYGLRQDWQDYNQPACIFRAYCELSLCTTLCYSYSIQAISRLFFAVLYKYKYLLTWRTHYILIAINWLVSIIIPIKPFFDHDGFGYEEESRSCVVTPKIVSISAYVVVLIFVIPLNIVTIVYGVILSRVRQSTRRIGVAKLSTITSTVHTRTHVPNGKRELKIMQNMSAQSTIISCGGILYLILVIWLATQQHPPPESFYLLAVNLISIFTAVMMIALFLTNKPVKKIVSDYIFQLCKVKIDTATNRAQKA</sequence>
<dbReference type="InterPro" id="IPR050125">
    <property type="entry name" value="GPCR_opsins"/>
</dbReference>
<evidence type="ECO:0000256" key="2">
    <source>
        <dbReference type="ARBA" id="ARBA00022692"/>
    </source>
</evidence>
<keyword evidence="6" id="KW-0675">Receptor</keyword>
<reference evidence="10" key="1">
    <citation type="submission" date="2021-02" db="EMBL/GenBank/DDBJ databases">
        <authorList>
            <person name="Nowell W R."/>
        </authorList>
    </citation>
    <scope>NUCLEOTIDE SEQUENCE</scope>
</reference>
<dbReference type="InterPro" id="IPR000276">
    <property type="entry name" value="GPCR_Rhodpsn"/>
</dbReference>
<feature type="transmembrane region" description="Helical" evidence="8">
    <location>
        <begin position="12"/>
        <end position="33"/>
    </location>
</feature>
<dbReference type="Proteomes" id="UP000663891">
    <property type="component" value="Unassembled WGS sequence"/>
</dbReference>
<keyword evidence="7" id="KW-0807">Transducer</keyword>
<evidence type="ECO:0000256" key="1">
    <source>
        <dbReference type="ARBA" id="ARBA00004141"/>
    </source>
</evidence>
<evidence type="ECO:0000256" key="5">
    <source>
        <dbReference type="ARBA" id="ARBA00023136"/>
    </source>
</evidence>
<feature type="transmembrane region" description="Helical" evidence="8">
    <location>
        <begin position="263"/>
        <end position="284"/>
    </location>
</feature>
<comment type="subcellular location">
    <subcellularLocation>
        <location evidence="1">Membrane</location>
        <topology evidence="1">Multi-pass membrane protein</topology>
    </subcellularLocation>
</comment>
<dbReference type="Pfam" id="PF00001">
    <property type="entry name" value="7tm_1"/>
    <property type="match status" value="1"/>
</dbReference>
<evidence type="ECO:0000256" key="4">
    <source>
        <dbReference type="ARBA" id="ARBA00023040"/>
    </source>
</evidence>
<dbReference type="GO" id="GO:0016020">
    <property type="term" value="C:membrane"/>
    <property type="evidence" value="ECO:0007669"/>
    <property type="project" value="UniProtKB-SubCell"/>
</dbReference>
<evidence type="ECO:0000259" key="9">
    <source>
        <dbReference type="PROSITE" id="PS50262"/>
    </source>
</evidence>
<proteinExistence type="predicted"/>
<dbReference type="GO" id="GO:0004930">
    <property type="term" value="F:G protein-coupled receptor activity"/>
    <property type="evidence" value="ECO:0007669"/>
    <property type="project" value="UniProtKB-KW"/>
</dbReference>
<keyword evidence="3 8" id="KW-1133">Transmembrane helix</keyword>
<dbReference type="PROSITE" id="PS50262">
    <property type="entry name" value="G_PROTEIN_RECEP_F1_2"/>
    <property type="match status" value="1"/>
</dbReference>
<evidence type="ECO:0000256" key="7">
    <source>
        <dbReference type="ARBA" id="ARBA00023224"/>
    </source>
</evidence>
<feature type="transmembrane region" description="Helical" evidence="8">
    <location>
        <begin position="124"/>
        <end position="143"/>
    </location>
</feature>
<dbReference type="Gene3D" id="1.20.1070.10">
    <property type="entry name" value="Rhodopsin 7-helix transmembrane proteins"/>
    <property type="match status" value="1"/>
</dbReference>
<evidence type="ECO:0000313" key="11">
    <source>
        <dbReference type="EMBL" id="CAF3609165.1"/>
    </source>
</evidence>